<keyword evidence="1" id="KW-0732">Signal</keyword>
<organism evidence="2 3">
    <name type="scientific">Parascedosporium putredinis</name>
    <dbReference type="NCBI Taxonomy" id="1442378"/>
    <lineage>
        <taxon>Eukaryota</taxon>
        <taxon>Fungi</taxon>
        <taxon>Dikarya</taxon>
        <taxon>Ascomycota</taxon>
        <taxon>Pezizomycotina</taxon>
        <taxon>Sordariomycetes</taxon>
        <taxon>Hypocreomycetidae</taxon>
        <taxon>Microascales</taxon>
        <taxon>Microascaceae</taxon>
        <taxon>Parascedosporium</taxon>
    </lineage>
</organism>
<dbReference type="AlphaFoldDB" id="A0A9P1H2G2"/>
<feature type="chain" id="PRO_5040483246" evidence="1">
    <location>
        <begin position="19"/>
        <end position="114"/>
    </location>
</feature>
<evidence type="ECO:0000313" key="2">
    <source>
        <dbReference type="EMBL" id="CAI4214366.1"/>
    </source>
</evidence>
<keyword evidence="3" id="KW-1185">Reference proteome</keyword>
<dbReference type="Proteomes" id="UP000838763">
    <property type="component" value="Unassembled WGS sequence"/>
</dbReference>
<protein>
    <submittedName>
        <fullName evidence="2">Uncharacterized protein</fullName>
    </submittedName>
</protein>
<evidence type="ECO:0000256" key="1">
    <source>
        <dbReference type="SAM" id="SignalP"/>
    </source>
</evidence>
<proteinExistence type="predicted"/>
<sequence>MQLSIISATFFLATAAVAATASTPSAADVSARDLSNLDIDSTNVDEVLARIGELNPEDAEAILLALDFLDDESDSAEAGAEDAGVNGPVRRAPVERRWGATFQLLMRLGKKLRG</sequence>
<feature type="signal peptide" evidence="1">
    <location>
        <begin position="1"/>
        <end position="18"/>
    </location>
</feature>
<reference evidence="2" key="1">
    <citation type="submission" date="2022-11" db="EMBL/GenBank/DDBJ databases">
        <authorList>
            <person name="Scott C."/>
            <person name="Bruce N."/>
        </authorList>
    </citation>
    <scope>NUCLEOTIDE SEQUENCE</scope>
</reference>
<comment type="caution">
    <text evidence="2">The sequence shown here is derived from an EMBL/GenBank/DDBJ whole genome shotgun (WGS) entry which is preliminary data.</text>
</comment>
<name>A0A9P1H2G2_9PEZI</name>
<dbReference type="EMBL" id="CALLCH030000011">
    <property type="protein sequence ID" value="CAI4214366.1"/>
    <property type="molecule type" value="Genomic_DNA"/>
</dbReference>
<accession>A0A9P1H2G2</accession>
<gene>
    <name evidence="2" type="ORF">PPNO1_LOCUS4096</name>
</gene>
<evidence type="ECO:0000313" key="3">
    <source>
        <dbReference type="Proteomes" id="UP000838763"/>
    </source>
</evidence>